<dbReference type="Gene3D" id="3.40.50.1820">
    <property type="entry name" value="alpha/beta hydrolase"/>
    <property type="match status" value="1"/>
</dbReference>
<gene>
    <name evidence="2" type="ORF">AB0I48_10380</name>
</gene>
<dbReference type="PANTHER" id="PTHR43433">
    <property type="entry name" value="HYDROLASE, ALPHA/BETA FOLD FAMILY PROTEIN"/>
    <property type="match status" value="1"/>
</dbReference>
<dbReference type="EMBL" id="JBFAKC010000004">
    <property type="protein sequence ID" value="MEV0707960.1"/>
    <property type="molecule type" value="Genomic_DNA"/>
</dbReference>
<dbReference type="InterPro" id="IPR050471">
    <property type="entry name" value="AB_hydrolase"/>
</dbReference>
<dbReference type="GO" id="GO:0016787">
    <property type="term" value="F:hydrolase activity"/>
    <property type="evidence" value="ECO:0007669"/>
    <property type="project" value="UniProtKB-KW"/>
</dbReference>
<accession>A0ABV3FRN3</accession>
<dbReference type="InterPro" id="IPR029058">
    <property type="entry name" value="AB_hydrolase_fold"/>
</dbReference>
<comment type="caution">
    <text evidence="2">The sequence shown here is derived from an EMBL/GenBank/DDBJ whole genome shotgun (WGS) entry which is preliminary data.</text>
</comment>
<dbReference type="InterPro" id="IPR000073">
    <property type="entry name" value="AB_hydrolase_1"/>
</dbReference>
<evidence type="ECO:0000313" key="3">
    <source>
        <dbReference type="Proteomes" id="UP001551695"/>
    </source>
</evidence>
<reference evidence="2 3" key="1">
    <citation type="submission" date="2024-06" db="EMBL/GenBank/DDBJ databases">
        <title>The Natural Products Discovery Center: Release of the First 8490 Sequenced Strains for Exploring Actinobacteria Biosynthetic Diversity.</title>
        <authorList>
            <person name="Kalkreuter E."/>
            <person name="Kautsar S.A."/>
            <person name="Yang D."/>
            <person name="Bader C.D."/>
            <person name="Teijaro C.N."/>
            <person name="Fluegel L."/>
            <person name="Davis C.M."/>
            <person name="Simpson J.R."/>
            <person name="Lauterbach L."/>
            <person name="Steele A.D."/>
            <person name="Gui C."/>
            <person name="Meng S."/>
            <person name="Li G."/>
            <person name="Viehrig K."/>
            <person name="Ye F."/>
            <person name="Su P."/>
            <person name="Kiefer A.F."/>
            <person name="Nichols A."/>
            <person name="Cepeda A.J."/>
            <person name="Yan W."/>
            <person name="Fan B."/>
            <person name="Jiang Y."/>
            <person name="Adhikari A."/>
            <person name="Zheng C.-J."/>
            <person name="Schuster L."/>
            <person name="Cowan T.M."/>
            <person name="Smanski M.J."/>
            <person name="Chevrette M.G."/>
            <person name="De Carvalho L.P.S."/>
            <person name="Shen B."/>
        </authorList>
    </citation>
    <scope>NUCLEOTIDE SEQUENCE [LARGE SCALE GENOMIC DNA]</scope>
    <source>
        <strain evidence="2 3">NPDC050403</strain>
    </source>
</reference>
<evidence type="ECO:0000313" key="2">
    <source>
        <dbReference type="EMBL" id="MEV0707960.1"/>
    </source>
</evidence>
<dbReference type="Pfam" id="PF00561">
    <property type="entry name" value="Abhydrolase_1"/>
    <property type="match status" value="1"/>
</dbReference>
<proteinExistence type="predicted"/>
<keyword evidence="2" id="KW-0378">Hydrolase</keyword>
<keyword evidence="3" id="KW-1185">Reference proteome</keyword>
<organism evidence="2 3">
    <name type="scientific">Nocardia aurea</name>
    <dbReference type="NCBI Taxonomy" id="2144174"/>
    <lineage>
        <taxon>Bacteria</taxon>
        <taxon>Bacillati</taxon>
        <taxon>Actinomycetota</taxon>
        <taxon>Actinomycetes</taxon>
        <taxon>Mycobacteriales</taxon>
        <taxon>Nocardiaceae</taxon>
        <taxon>Nocardia</taxon>
    </lineage>
</organism>
<dbReference type="SUPFAM" id="SSF53474">
    <property type="entry name" value="alpha/beta-Hydrolases"/>
    <property type="match status" value="1"/>
</dbReference>
<dbReference type="PANTHER" id="PTHR43433:SF5">
    <property type="entry name" value="AB HYDROLASE-1 DOMAIN-CONTAINING PROTEIN"/>
    <property type="match status" value="1"/>
</dbReference>
<feature type="domain" description="AB hydrolase-1" evidence="1">
    <location>
        <begin position="21"/>
        <end position="124"/>
    </location>
</feature>
<sequence>MEADLDSDGTALYHRTRGRGPILLLLPGGDGDADTYDRLADHLATDFTVATFDRRGLSRSADAGPPSDISTHADDAAQILRTLSDAPAAVFGSSIGAVIALELLTRHPDLVRLAVVHEPPAAALLSEPERSELATAQYEIEQSHLADGVPAAMALFARLAGLAVVDREPDVDLPGPSPYRAGNLEYFLTHDAPAVRTYRPDTAALRARSSAIIPAVGATTTGVIARTAPALAALLEVSVVRFPGGHTGPRMYPRAYAQGLRELFGS</sequence>
<protein>
    <submittedName>
        <fullName evidence="2">Alpha/beta hydrolase</fullName>
    </submittedName>
</protein>
<name>A0ABV3FRN3_9NOCA</name>
<evidence type="ECO:0000259" key="1">
    <source>
        <dbReference type="Pfam" id="PF00561"/>
    </source>
</evidence>
<dbReference type="RefSeq" id="WP_357782113.1">
    <property type="nucleotide sequence ID" value="NZ_JBFAKC010000004.1"/>
</dbReference>
<dbReference type="Proteomes" id="UP001551695">
    <property type="component" value="Unassembled WGS sequence"/>
</dbReference>